<evidence type="ECO:0000313" key="3">
    <source>
        <dbReference type="EMBL" id="NEW06676.1"/>
    </source>
</evidence>
<accession>A0A6G3ZWS9</accession>
<feature type="compositionally biased region" description="Basic and acidic residues" evidence="1">
    <location>
        <begin position="83"/>
        <end position="96"/>
    </location>
</feature>
<sequence>MNNFGVIICIVLVFVVTLYLGPLGVLFLLASSFALICSNYLRNKAIHSDLQKIKEKLGIVEKDEFNLTNAEIEQELEAYTAGQDRDETKSRHEKNE</sequence>
<organism evidence="3">
    <name type="scientific">Paenibacillus sp. SYP-B3998</name>
    <dbReference type="NCBI Taxonomy" id="2678564"/>
    <lineage>
        <taxon>Bacteria</taxon>
        <taxon>Bacillati</taxon>
        <taxon>Bacillota</taxon>
        <taxon>Bacilli</taxon>
        <taxon>Bacillales</taxon>
        <taxon>Paenibacillaceae</taxon>
        <taxon>Paenibacillus</taxon>
    </lineage>
</organism>
<comment type="caution">
    <text evidence="3">The sequence shown here is derived from an EMBL/GenBank/DDBJ whole genome shotgun (WGS) entry which is preliminary data.</text>
</comment>
<keyword evidence="2" id="KW-1133">Transmembrane helix</keyword>
<dbReference type="AlphaFoldDB" id="A0A6G3ZWS9"/>
<evidence type="ECO:0000256" key="1">
    <source>
        <dbReference type="SAM" id="MobiDB-lite"/>
    </source>
</evidence>
<protein>
    <submittedName>
        <fullName evidence="3">Uncharacterized protein</fullName>
    </submittedName>
</protein>
<evidence type="ECO:0000256" key="2">
    <source>
        <dbReference type="SAM" id="Phobius"/>
    </source>
</evidence>
<feature type="region of interest" description="Disordered" evidence="1">
    <location>
        <begin position="77"/>
        <end position="96"/>
    </location>
</feature>
<dbReference type="EMBL" id="JAAIKC010000003">
    <property type="protein sequence ID" value="NEW06676.1"/>
    <property type="molecule type" value="Genomic_DNA"/>
</dbReference>
<keyword evidence="2" id="KW-0812">Transmembrane</keyword>
<gene>
    <name evidence="3" type="ORF">GK047_11690</name>
</gene>
<dbReference type="RefSeq" id="WP_163946121.1">
    <property type="nucleotide sequence ID" value="NZ_JAAIKC010000003.1"/>
</dbReference>
<reference evidence="3" key="1">
    <citation type="submission" date="2020-02" db="EMBL/GenBank/DDBJ databases">
        <authorList>
            <person name="Shen X.-R."/>
            <person name="Zhang Y.-X."/>
        </authorList>
    </citation>
    <scope>NUCLEOTIDE SEQUENCE</scope>
    <source>
        <strain evidence="3">SYP-B3998</strain>
    </source>
</reference>
<proteinExistence type="predicted"/>
<feature type="transmembrane region" description="Helical" evidence="2">
    <location>
        <begin position="6"/>
        <end position="36"/>
    </location>
</feature>
<name>A0A6G3ZWS9_9BACL</name>
<keyword evidence="2" id="KW-0472">Membrane</keyword>